<evidence type="ECO:0000259" key="5">
    <source>
        <dbReference type="Pfam" id="PF00248"/>
    </source>
</evidence>
<dbReference type="PRINTS" id="PR00069">
    <property type="entry name" value="ALDKETRDTASE"/>
</dbReference>
<dbReference type="CDD" id="cd19071">
    <property type="entry name" value="AKR_AKR1-5-like"/>
    <property type="match status" value="1"/>
</dbReference>
<evidence type="ECO:0000256" key="2">
    <source>
        <dbReference type="ARBA" id="ARBA00022857"/>
    </source>
</evidence>
<dbReference type="InterPro" id="IPR036812">
    <property type="entry name" value="NAD(P)_OxRdtase_dom_sf"/>
</dbReference>
<comment type="caution">
    <text evidence="6">The sequence shown here is derived from an EMBL/GenBank/DDBJ whole genome shotgun (WGS) entry which is preliminary data.</text>
</comment>
<feature type="compositionally biased region" description="Basic and acidic residues" evidence="4">
    <location>
        <begin position="328"/>
        <end position="339"/>
    </location>
</feature>
<name>A0ABP0JJH3_9DINO</name>
<feature type="domain" description="NADP-dependent oxidoreductase" evidence="5">
    <location>
        <begin position="49"/>
        <end position="302"/>
    </location>
</feature>
<feature type="region of interest" description="Disordered" evidence="4">
    <location>
        <begin position="313"/>
        <end position="339"/>
    </location>
</feature>
<dbReference type="InterPro" id="IPR020471">
    <property type="entry name" value="AKR"/>
</dbReference>
<evidence type="ECO:0000313" key="7">
    <source>
        <dbReference type="Proteomes" id="UP001642484"/>
    </source>
</evidence>
<keyword evidence="3" id="KW-0560">Oxidoreductase</keyword>
<dbReference type="InterPro" id="IPR018170">
    <property type="entry name" value="Aldo/ket_reductase_CS"/>
</dbReference>
<comment type="similarity">
    <text evidence="1">Belongs to the aldo/keto reductase family.</text>
</comment>
<dbReference type="InterPro" id="IPR023210">
    <property type="entry name" value="NADP_OxRdtase_dom"/>
</dbReference>
<accession>A0ABP0JJH3</accession>
<evidence type="ECO:0000313" key="6">
    <source>
        <dbReference type="EMBL" id="CAK9014552.1"/>
    </source>
</evidence>
<keyword evidence="7" id="KW-1185">Reference proteome</keyword>
<dbReference type="PANTHER" id="PTHR43827">
    <property type="entry name" value="2,5-DIKETO-D-GLUCONIC ACID REDUCTASE"/>
    <property type="match status" value="1"/>
</dbReference>
<proteinExistence type="inferred from homology"/>
<organism evidence="6 7">
    <name type="scientific">Durusdinium trenchii</name>
    <dbReference type="NCBI Taxonomy" id="1381693"/>
    <lineage>
        <taxon>Eukaryota</taxon>
        <taxon>Sar</taxon>
        <taxon>Alveolata</taxon>
        <taxon>Dinophyceae</taxon>
        <taxon>Suessiales</taxon>
        <taxon>Symbiodiniaceae</taxon>
        <taxon>Durusdinium</taxon>
    </lineage>
</organism>
<reference evidence="6 7" key="1">
    <citation type="submission" date="2024-02" db="EMBL/GenBank/DDBJ databases">
        <authorList>
            <person name="Chen Y."/>
            <person name="Shah S."/>
            <person name="Dougan E. K."/>
            <person name="Thang M."/>
            <person name="Chan C."/>
        </authorList>
    </citation>
    <scope>NUCLEOTIDE SEQUENCE [LARGE SCALE GENOMIC DNA]</scope>
</reference>
<dbReference type="Pfam" id="PF00248">
    <property type="entry name" value="Aldo_ket_red"/>
    <property type="match status" value="1"/>
</dbReference>
<dbReference type="PIRSF" id="PIRSF000097">
    <property type="entry name" value="AKR"/>
    <property type="match status" value="1"/>
</dbReference>
<dbReference type="Gene3D" id="3.20.20.100">
    <property type="entry name" value="NADP-dependent oxidoreductase domain"/>
    <property type="match status" value="1"/>
</dbReference>
<protein>
    <recommendedName>
        <fullName evidence="5">NADP-dependent oxidoreductase domain-containing protein</fullName>
    </recommendedName>
</protein>
<evidence type="ECO:0000256" key="3">
    <source>
        <dbReference type="ARBA" id="ARBA00023002"/>
    </source>
</evidence>
<evidence type="ECO:0000256" key="1">
    <source>
        <dbReference type="ARBA" id="ARBA00007905"/>
    </source>
</evidence>
<evidence type="ECO:0000256" key="4">
    <source>
        <dbReference type="SAM" id="MobiDB-lite"/>
    </source>
</evidence>
<dbReference type="EMBL" id="CAXAMN010005558">
    <property type="protein sequence ID" value="CAK9014552.1"/>
    <property type="molecule type" value="Genomic_DNA"/>
</dbReference>
<keyword evidence="2" id="KW-0521">NADP</keyword>
<gene>
    <name evidence="6" type="ORF">CCMP2556_LOCUS11748</name>
</gene>
<dbReference type="Proteomes" id="UP001642484">
    <property type="component" value="Unassembled WGS sequence"/>
</dbReference>
<sequence>MRGKNLHVPRFRCLGAAFLLMLGTGKVLVPTVPLKNGAEMQRLALGLYNVPRDQVKAVVDAGLAAGLRHFDSASFYNNEARLVQWKILLVPAEVECGEALKSWMASGHDRSEIFVTTKVWTTDLVDPESACRSAEISIEELDIGPVDLVMVHWPMPSKHVEAYVALEKLVRSGKAKGLGISNYSPADYEELMKVATIEPLVNTFENNPLLYRKEWCDYFQEKGLIVQAYKPLQRGGPVLESPAVMDIAKKAGKTPAQVCLRWNLDKGNAVVFKSLTPARIQENVDVFDFGLSAEELAQLDALTTPEVMEEAQRHWEKRRCGTPAPWGEGKRPRRQEISS</sequence>
<dbReference type="PANTHER" id="PTHR43827:SF3">
    <property type="entry name" value="NADP-DEPENDENT OXIDOREDUCTASE DOMAIN-CONTAINING PROTEIN"/>
    <property type="match status" value="1"/>
</dbReference>
<dbReference type="SUPFAM" id="SSF51430">
    <property type="entry name" value="NAD(P)-linked oxidoreductase"/>
    <property type="match status" value="1"/>
</dbReference>
<dbReference type="PROSITE" id="PS00062">
    <property type="entry name" value="ALDOKETO_REDUCTASE_2"/>
    <property type="match status" value="1"/>
</dbReference>